<proteinExistence type="predicted"/>
<feature type="coiled-coil region" evidence="2">
    <location>
        <begin position="15"/>
        <end position="67"/>
    </location>
</feature>
<keyword evidence="1 2" id="KW-0175">Coiled coil</keyword>
<gene>
    <name evidence="5 6" type="primary">Ccdc114</name>
</gene>
<evidence type="ECO:0000313" key="5">
    <source>
        <dbReference type="RefSeq" id="XP_015037590.2"/>
    </source>
</evidence>
<evidence type="ECO:0000256" key="1">
    <source>
        <dbReference type="ARBA" id="ARBA00023054"/>
    </source>
</evidence>
<protein>
    <submittedName>
        <fullName evidence="5 6">Coiled-coil domain-containing protein 63</fullName>
    </submittedName>
</protein>
<dbReference type="Proteomes" id="UP000001819">
    <property type="component" value="Chromosome 2"/>
</dbReference>
<feature type="domain" description="ODAD1 central coiled coil region" evidence="3">
    <location>
        <begin position="136"/>
        <end position="415"/>
    </location>
</feature>
<reference evidence="4" key="1">
    <citation type="submission" date="2024-06" db="UniProtKB">
        <authorList>
            <consortium name="RefSeq"/>
        </authorList>
    </citation>
    <scope>NUCLEOTIDE SEQUENCE [LARGE SCALE GENOMIC DNA]</scope>
    <source>
        <strain evidence="6">MV-25-SWS-2005</strain>
        <strain evidence="4">MV2-25</strain>
        <tissue evidence="6">Whole body</tissue>
    </source>
</reference>
<sequence length="473" mass="56042">MADQSELDQLATAELLRLQRQHRSLQLDLRGLLEEKAKRLKKQNNMINVLQVEHQKLREEIKTLEGGTHARKNTNKERHLGALQRQQTDLQRVLQNERTNLWELEGHIRKMEKEIDGLRRNEVPDSCYKHTICTVQKSVVKLENRLDVVNKKCSDVLTENSKMRDAINHMLQDRANFNDMWQAMVTQFNEGKKFIMDLIDQSTLAFDQREELCNKLSVLKDRNENDKVMHIQEMREMQRRLEHDAKLQKFFDIKGQKRLNPELEQRELDKKQNQKENYERQLFEYKEIIEKIKQLYGEEDPDRLVAQFKRQEDENFALFNYVNELSHEVEVLNDSTQELTDEIERQKSEQTEKELKLKTEALDYLNAERGRIEQLAKETSEKKQTLSIRLEQLLKGIEDIFRQLACDDAPILNVLSTKTFLTVHNVKLFIGVIERRVNLIISTINIEDNSNKILAKKDRVPKFNIRESAKTKN</sequence>
<dbReference type="PANTHER" id="PTHR21694:SF18">
    <property type="entry name" value="COILED-COIL DOMAIN-CONTAINING PROTEIN 63"/>
    <property type="match status" value="1"/>
</dbReference>
<accession>A0A6I8VBA3</accession>
<evidence type="ECO:0000313" key="4">
    <source>
        <dbReference type="Proteomes" id="UP000001819"/>
    </source>
</evidence>
<organism evidence="4 5">
    <name type="scientific">Drosophila pseudoobscura pseudoobscura</name>
    <name type="common">Fruit fly</name>
    <dbReference type="NCBI Taxonomy" id="46245"/>
    <lineage>
        <taxon>Eukaryota</taxon>
        <taxon>Metazoa</taxon>
        <taxon>Ecdysozoa</taxon>
        <taxon>Arthropoda</taxon>
        <taxon>Hexapoda</taxon>
        <taxon>Insecta</taxon>
        <taxon>Pterygota</taxon>
        <taxon>Neoptera</taxon>
        <taxon>Endopterygota</taxon>
        <taxon>Diptera</taxon>
        <taxon>Brachycera</taxon>
        <taxon>Muscomorpha</taxon>
        <taxon>Ephydroidea</taxon>
        <taxon>Drosophilidae</taxon>
        <taxon>Drosophila</taxon>
        <taxon>Sophophora</taxon>
    </lineage>
</organism>
<dbReference type="RefSeq" id="XP_033233177.1">
    <property type="nucleotide sequence ID" value="XM_033377286.1"/>
</dbReference>
<dbReference type="KEGG" id="dpo:4802071"/>
<dbReference type="RefSeq" id="XP_015037590.2">
    <property type="nucleotide sequence ID" value="XM_015182104.2"/>
</dbReference>
<dbReference type="Pfam" id="PF21773">
    <property type="entry name" value="ODAD1_CC"/>
    <property type="match status" value="1"/>
</dbReference>
<evidence type="ECO:0000259" key="3">
    <source>
        <dbReference type="Pfam" id="PF21773"/>
    </source>
</evidence>
<dbReference type="InterPro" id="IPR051876">
    <property type="entry name" value="ODA-DC/CCD"/>
</dbReference>
<evidence type="ECO:0000256" key="2">
    <source>
        <dbReference type="SAM" id="Coils"/>
    </source>
</evidence>
<reference evidence="5" key="2">
    <citation type="submission" date="2025-04" db="UniProtKB">
        <authorList>
            <consortium name="RefSeq"/>
        </authorList>
    </citation>
    <scope>IDENTIFICATION</scope>
    <source>
        <strain evidence="5">MV-25-SWS-2005</strain>
        <tissue evidence="5">Whole body</tissue>
    </source>
</reference>
<feature type="coiled-coil region" evidence="2">
    <location>
        <begin position="322"/>
        <end position="368"/>
    </location>
</feature>
<evidence type="ECO:0000313" key="6">
    <source>
        <dbReference type="RefSeq" id="XP_033233177.1"/>
    </source>
</evidence>
<feature type="coiled-coil region" evidence="2">
    <location>
        <begin position="94"/>
        <end position="121"/>
    </location>
</feature>
<dbReference type="AlphaFoldDB" id="A0A6I8VBA3"/>
<feature type="coiled-coil region" evidence="2">
    <location>
        <begin position="261"/>
        <end position="295"/>
    </location>
</feature>
<dbReference type="PANTHER" id="PTHR21694">
    <property type="entry name" value="COILED-COIL DOMAIN-CONTAINING PROTEIN 63"/>
    <property type="match status" value="1"/>
</dbReference>
<name>A0A6I8VBA3_DROPS</name>
<dbReference type="InterPro" id="IPR049258">
    <property type="entry name" value="ODAD1_CC"/>
</dbReference>
<keyword evidence="4" id="KW-1185">Reference proteome</keyword>